<organism evidence="1 2">
    <name type="scientific">Cyclotella cryptica</name>
    <dbReference type="NCBI Taxonomy" id="29204"/>
    <lineage>
        <taxon>Eukaryota</taxon>
        <taxon>Sar</taxon>
        <taxon>Stramenopiles</taxon>
        <taxon>Ochrophyta</taxon>
        <taxon>Bacillariophyta</taxon>
        <taxon>Coscinodiscophyceae</taxon>
        <taxon>Thalassiosirophycidae</taxon>
        <taxon>Stephanodiscales</taxon>
        <taxon>Stephanodiscaceae</taxon>
        <taxon>Cyclotella</taxon>
    </lineage>
</organism>
<evidence type="ECO:0000313" key="2">
    <source>
        <dbReference type="Proteomes" id="UP001516023"/>
    </source>
</evidence>
<keyword evidence="2" id="KW-1185">Reference proteome</keyword>
<evidence type="ECO:0000313" key="1">
    <source>
        <dbReference type="EMBL" id="KAL3793668.1"/>
    </source>
</evidence>
<proteinExistence type="predicted"/>
<dbReference type="AlphaFoldDB" id="A0ABD3Q0E4"/>
<reference evidence="1 2" key="1">
    <citation type="journal article" date="2020" name="G3 (Bethesda)">
        <title>Improved Reference Genome for Cyclotella cryptica CCMP332, a Model for Cell Wall Morphogenesis, Salinity Adaptation, and Lipid Production in Diatoms (Bacillariophyta).</title>
        <authorList>
            <person name="Roberts W.R."/>
            <person name="Downey K.M."/>
            <person name="Ruck E.C."/>
            <person name="Traller J.C."/>
            <person name="Alverson A.J."/>
        </authorList>
    </citation>
    <scope>NUCLEOTIDE SEQUENCE [LARGE SCALE GENOMIC DNA]</scope>
    <source>
        <strain evidence="1 2">CCMP332</strain>
    </source>
</reference>
<protein>
    <submittedName>
        <fullName evidence="1">Uncharacterized protein</fullName>
    </submittedName>
</protein>
<dbReference type="Proteomes" id="UP001516023">
    <property type="component" value="Unassembled WGS sequence"/>
</dbReference>
<dbReference type="EMBL" id="JABMIG020000089">
    <property type="protein sequence ID" value="KAL3793668.1"/>
    <property type="molecule type" value="Genomic_DNA"/>
</dbReference>
<sequence>MVLSKLAELIGLYDVLAPIRSDDNCKPEETDRVSTKRSRLDAQKKAEEVAASRGVFAKNQRVQYHNKLTNAVSDAVIIGVHLDDGPDDPYYTKRYKKQQEVVQDDGSPSVRIVEVEKQTNPDRLSRVEWNAEKSWELLQ</sequence>
<comment type="caution">
    <text evidence="1">The sequence shown here is derived from an EMBL/GenBank/DDBJ whole genome shotgun (WGS) entry which is preliminary data.</text>
</comment>
<gene>
    <name evidence="1" type="ORF">HJC23_010240</name>
</gene>
<name>A0ABD3Q0E4_9STRA</name>
<accession>A0ABD3Q0E4</accession>